<name>A0A0W0CHJ6_CANGB</name>
<dbReference type="VEuPathDB" id="FungiDB:GVI51_C01243"/>
<accession>A0A0W0CHJ6</accession>
<dbReference type="FunFam" id="3.30.40.10:FF:000593">
    <property type="entry name" value="Cti6p"/>
    <property type="match status" value="1"/>
</dbReference>
<dbReference type="PROSITE" id="PS50016">
    <property type="entry name" value="ZF_PHD_2"/>
    <property type="match status" value="1"/>
</dbReference>
<evidence type="ECO:0000256" key="3">
    <source>
        <dbReference type="ARBA" id="ARBA00022833"/>
    </source>
</evidence>
<proteinExistence type="predicted"/>
<dbReference type="GO" id="GO:0008270">
    <property type="term" value="F:zinc ion binding"/>
    <property type="evidence" value="ECO:0007669"/>
    <property type="project" value="UniProtKB-KW"/>
</dbReference>
<dbReference type="PANTHER" id="PTHR47793">
    <property type="entry name" value="HISTONE DEACETYLASE COMPLEX SUBUNIT CTI6"/>
    <property type="match status" value="1"/>
</dbReference>
<dbReference type="CDD" id="cd15550">
    <property type="entry name" value="PHD_MLL5"/>
    <property type="match status" value="1"/>
</dbReference>
<dbReference type="VEuPathDB" id="FungiDB:GWK60_C01089"/>
<dbReference type="EMBL" id="LLZZ01000179">
    <property type="protein sequence ID" value="KTA95842.1"/>
    <property type="molecule type" value="Genomic_DNA"/>
</dbReference>
<dbReference type="VEuPathDB" id="FungiDB:B1J91_C01485g"/>
<evidence type="ECO:0000259" key="6">
    <source>
        <dbReference type="PROSITE" id="PS50016"/>
    </source>
</evidence>
<sequence>MRREIVEEEVEDEGETRCICGELEPPDDSGFFIQCETCNVWQHGVCVGISNSNGDKPPDKYWCEQCRPELHRLYYTNDTGELRSAYKLVQPTKRKNRRHPSGSRARRNNKRDSTEYDTSTDNLAEEESKLDPEEDSESTAASATSNTGTGQRKRRKTSNTSDTTDDLKNNGAIEEEDTLQAGSPANETEDTTNQDHPQAQDDDDQSRETQQEENDAVKQEPDLGDEEDETGLTNDTTINETADDSTTTIAAEATTEAVKEEAEAETNADDTTDDHVTNATKAETDNNEGTDVSKILSDRKRATLVAREEKHYQWMLEKALQESRKTSNQEEGNKQESRPLPTSKENSPTPDSNTSRSSSRNKDEAEKELSNEKETQDKVSDDLQPNETNTVSSEDDNKAKNLRRSQRSGNTPRNSGKGRNSRKQNSKASSANGSDNDKNKTADIGINKPVKPRLPPPRTTLNEMRRRVTAIMEFLSRTQWELEAEIRNKEDLTKFVENEQFVKETEVIFDNNNKNLSLMNDLTKKLINWETKYSVNEALE</sequence>
<dbReference type="InterPro" id="IPR019787">
    <property type="entry name" value="Znf_PHD-finger"/>
</dbReference>
<dbReference type="SMART" id="SM00249">
    <property type="entry name" value="PHD"/>
    <property type="match status" value="1"/>
</dbReference>
<feature type="compositionally biased region" description="Basic and acidic residues" evidence="5">
    <location>
        <begin position="206"/>
        <end position="221"/>
    </location>
</feature>
<feature type="domain" description="PHD-type" evidence="6">
    <location>
        <begin position="15"/>
        <end position="69"/>
    </location>
</feature>
<dbReference type="PANTHER" id="PTHR47793:SF1">
    <property type="entry name" value="HISTONE DEACETYLASE COMPLEX SUBUNIT CTI6"/>
    <property type="match status" value="1"/>
</dbReference>
<dbReference type="AlphaFoldDB" id="A0A0W0CHJ6"/>
<dbReference type="GO" id="GO:0045893">
    <property type="term" value="P:positive regulation of DNA-templated transcription"/>
    <property type="evidence" value="ECO:0007669"/>
    <property type="project" value="EnsemblFungi"/>
</dbReference>
<dbReference type="VEuPathDB" id="FungiDB:CAGL0C01485g"/>
<feature type="compositionally biased region" description="Low complexity" evidence="5">
    <location>
        <begin position="244"/>
        <end position="256"/>
    </location>
</feature>
<feature type="compositionally biased region" description="Polar residues" evidence="5">
    <location>
        <begin position="407"/>
        <end position="418"/>
    </location>
</feature>
<dbReference type="InterPro" id="IPR011011">
    <property type="entry name" value="Znf_FYVE_PHD"/>
</dbReference>
<feature type="compositionally biased region" description="Basic residues" evidence="5">
    <location>
        <begin position="92"/>
        <end position="109"/>
    </location>
</feature>
<dbReference type="GO" id="GO:0061186">
    <property type="term" value="P:negative regulation of silent mating-type cassette heterochromatin formation"/>
    <property type="evidence" value="ECO:0007669"/>
    <property type="project" value="EnsemblFungi"/>
</dbReference>
<dbReference type="InterPro" id="IPR053051">
    <property type="entry name" value="HDAC_complex_subunit"/>
</dbReference>
<dbReference type="Pfam" id="PF00628">
    <property type="entry name" value="PHD"/>
    <property type="match status" value="1"/>
</dbReference>
<evidence type="ECO:0000256" key="5">
    <source>
        <dbReference type="SAM" id="MobiDB-lite"/>
    </source>
</evidence>
<feature type="compositionally biased region" description="Acidic residues" evidence="5">
    <location>
        <begin position="262"/>
        <end position="272"/>
    </location>
</feature>
<feature type="region of interest" description="Disordered" evidence="5">
    <location>
        <begin position="85"/>
        <end position="299"/>
    </location>
</feature>
<evidence type="ECO:0000256" key="2">
    <source>
        <dbReference type="ARBA" id="ARBA00022771"/>
    </source>
</evidence>
<keyword evidence="3" id="KW-0862">Zinc</keyword>
<feature type="compositionally biased region" description="Low complexity" evidence="5">
    <location>
        <begin position="138"/>
        <end position="147"/>
    </location>
</feature>
<dbReference type="GO" id="GO:0033698">
    <property type="term" value="C:Rpd3L complex"/>
    <property type="evidence" value="ECO:0007669"/>
    <property type="project" value="EnsemblFungi"/>
</dbReference>
<evidence type="ECO:0000313" key="7">
    <source>
        <dbReference type="EMBL" id="KTA95842.1"/>
    </source>
</evidence>
<keyword evidence="2 4" id="KW-0863">Zinc-finger</keyword>
<dbReference type="PROSITE" id="PS01359">
    <property type="entry name" value="ZF_PHD_1"/>
    <property type="match status" value="1"/>
</dbReference>
<dbReference type="InterPro" id="IPR001965">
    <property type="entry name" value="Znf_PHD"/>
</dbReference>
<dbReference type="GO" id="GO:0061188">
    <property type="term" value="P:negative regulation of rDNA heterochromatin formation"/>
    <property type="evidence" value="ECO:0007669"/>
    <property type="project" value="EnsemblFungi"/>
</dbReference>
<dbReference type="GO" id="GO:0030174">
    <property type="term" value="P:regulation of DNA-templated DNA replication initiation"/>
    <property type="evidence" value="ECO:0007669"/>
    <property type="project" value="EnsemblFungi"/>
</dbReference>
<organism evidence="7 8">
    <name type="scientific">Candida glabrata</name>
    <name type="common">Yeast</name>
    <name type="synonym">Torulopsis glabrata</name>
    <dbReference type="NCBI Taxonomy" id="5478"/>
    <lineage>
        <taxon>Eukaryota</taxon>
        <taxon>Fungi</taxon>
        <taxon>Dikarya</taxon>
        <taxon>Ascomycota</taxon>
        <taxon>Saccharomycotina</taxon>
        <taxon>Saccharomycetes</taxon>
        <taxon>Saccharomycetales</taxon>
        <taxon>Saccharomycetaceae</taxon>
        <taxon>Nakaseomyces</taxon>
    </lineage>
</organism>
<feature type="compositionally biased region" description="Basic and acidic residues" evidence="5">
    <location>
        <begin position="319"/>
        <end position="337"/>
    </location>
</feature>
<dbReference type="SUPFAM" id="SSF57903">
    <property type="entry name" value="FYVE/PHD zinc finger"/>
    <property type="match status" value="1"/>
</dbReference>
<reference evidence="7 8" key="1">
    <citation type="submission" date="2015-10" db="EMBL/GenBank/DDBJ databases">
        <title>Draft genomes sequences of Candida glabrata isolates 1A, 1B, 2A, 2B, 3A and 3B.</title>
        <authorList>
            <person name="Haavelsrud O.E."/>
            <person name="Gaustad P."/>
        </authorList>
    </citation>
    <scope>NUCLEOTIDE SEQUENCE [LARGE SCALE GENOMIC DNA]</scope>
    <source>
        <strain evidence="7">910700640</strain>
    </source>
</reference>
<evidence type="ECO:0000313" key="8">
    <source>
        <dbReference type="Proteomes" id="UP000054886"/>
    </source>
</evidence>
<dbReference type="Proteomes" id="UP000054886">
    <property type="component" value="Unassembled WGS sequence"/>
</dbReference>
<feature type="region of interest" description="Disordered" evidence="5">
    <location>
        <begin position="318"/>
        <end position="459"/>
    </location>
</feature>
<dbReference type="GO" id="GO:0140002">
    <property type="term" value="F:histone H3K4me3 reader activity"/>
    <property type="evidence" value="ECO:0007669"/>
    <property type="project" value="EnsemblFungi"/>
</dbReference>
<keyword evidence="1" id="KW-0479">Metal-binding</keyword>
<comment type="caution">
    <text evidence="7">The sequence shown here is derived from an EMBL/GenBank/DDBJ whole genome shotgun (WGS) entry which is preliminary data.</text>
</comment>
<evidence type="ECO:0000256" key="1">
    <source>
        <dbReference type="ARBA" id="ARBA00022723"/>
    </source>
</evidence>
<feature type="compositionally biased region" description="Polar residues" evidence="5">
    <location>
        <begin position="343"/>
        <end position="358"/>
    </location>
</feature>
<protein>
    <submittedName>
        <fullName evidence="7">Histone deacetylase complex subunit CTI6</fullName>
    </submittedName>
</protein>
<dbReference type="GO" id="GO:0070210">
    <property type="term" value="C:Rpd3L-Expanded complex"/>
    <property type="evidence" value="ECO:0007669"/>
    <property type="project" value="TreeGrafter"/>
</dbReference>
<feature type="compositionally biased region" description="Polar residues" evidence="5">
    <location>
        <begin position="383"/>
        <end position="392"/>
    </location>
</feature>
<feature type="compositionally biased region" description="Basic and acidic residues" evidence="5">
    <location>
        <begin position="360"/>
        <end position="381"/>
    </location>
</feature>
<dbReference type="InterPro" id="IPR013083">
    <property type="entry name" value="Znf_RING/FYVE/PHD"/>
</dbReference>
<evidence type="ECO:0000256" key="4">
    <source>
        <dbReference type="PROSITE-ProRule" id="PRU00146"/>
    </source>
</evidence>
<dbReference type="InterPro" id="IPR019786">
    <property type="entry name" value="Zinc_finger_PHD-type_CS"/>
</dbReference>
<gene>
    <name evidence="7" type="ORF">AO440_000425</name>
</gene>
<dbReference type="Gene3D" id="3.30.40.10">
    <property type="entry name" value="Zinc/RING finger domain, C3HC4 (zinc finger)"/>
    <property type="match status" value="1"/>
</dbReference>